<evidence type="ECO:0000256" key="8">
    <source>
        <dbReference type="ARBA" id="ARBA00023175"/>
    </source>
</evidence>
<dbReference type="PROSITE" id="PS50067">
    <property type="entry name" value="KINESIN_MOTOR_2"/>
    <property type="match status" value="1"/>
</dbReference>
<keyword evidence="3" id="KW-0963">Cytoplasm</keyword>
<accession>A0A852FRD5</accession>
<feature type="coiled-coil region" evidence="13">
    <location>
        <begin position="717"/>
        <end position="751"/>
    </location>
</feature>
<feature type="non-terminal residue" evidence="16">
    <location>
        <position position="1"/>
    </location>
</feature>
<keyword evidence="7" id="KW-0969">Cilium</keyword>
<evidence type="ECO:0000256" key="5">
    <source>
        <dbReference type="ARBA" id="ARBA00022840"/>
    </source>
</evidence>
<dbReference type="GO" id="GO:0005874">
    <property type="term" value="C:microtubule"/>
    <property type="evidence" value="ECO:0007669"/>
    <property type="project" value="UniProtKB-KW"/>
</dbReference>
<dbReference type="Proteomes" id="UP000629713">
    <property type="component" value="Unassembled WGS sequence"/>
</dbReference>
<feature type="coiled-coil region" evidence="13">
    <location>
        <begin position="355"/>
        <end position="401"/>
    </location>
</feature>
<feature type="compositionally biased region" description="Acidic residues" evidence="14">
    <location>
        <begin position="638"/>
        <end position="647"/>
    </location>
</feature>
<comment type="subcellular location">
    <subcellularLocation>
        <location evidence="1">Cell projection</location>
        <location evidence="1">Cilium</location>
    </subcellularLocation>
    <subcellularLocation>
        <location evidence="2">Cytoplasm</location>
        <location evidence="2">Cytoskeleton</location>
    </subcellularLocation>
</comment>
<organism evidence="16 17">
    <name type="scientific">Peucedramus taeniatus</name>
    <name type="common">Olive warbler</name>
    <dbReference type="NCBI Taxonomy" id="135441"/>
    <lineage>
        <taxon>Eukaryota</taxon>
        <taxon>Metazoa</taxon>
        <taxon>Chordata</taxon>
        <taxon>Craniata</taxon>
        <taxon>Vertebrata</taxon>
        <taxon>Euteleostomi</taxon>
        <taxon>Archelosauria</taxon>
        <taxon>Archosauria</taxon>
        <taxon>Dinosauria</taxon>
        <taxon>Saurischia</taxon>
        <taxon>Theropoda</taxon>
        <taxon>Coelurosauria</taxon>
        <taxon>Aves</taxon>
        <taxon>Neognathae</taxon>
        <taxon>Neoaves</taxon>
        <taxon>Telluraves</taxon>
        <taxon>Australaves</taxon>
        <taxon>Passeriformes</taxon>
        <taxon>Passeroidea</taxon>
        <taxon>Fringillidae</taxon>
        <taxon>Peucedraminae</taxon>
        <taxon>Peucedramus</taxon>
    </lineage>
</organism>
<evidence type="ECO:0000256" key="12">
    <source>
        <dbReference type="RuleBase" id="RU000394"/>
    </source>
</evidence>
<name>A0A852FRD5_PEUTA</name>
<feature type="coiled-coil region" evidence="13">
    <location>
        <begin position="489"/>
        <end position="527"/>
    </location>
</feature>
<dbReference type="GO" id="GO:0005875">
    <property type="term" value="C:microtubule associated complex"/>
    <property type="evidence" value="ECO:0007669"/>
    <property type="project" value="TreeGrafter"/>
</dbReference>
<evidence type="ECO:0000256" key="1">
    <source>
        <dbReference type="ARBA" id="ARBA00004138"/>
    </source>
</evidence>
<dbReference type="InterPro" id="IPR027640">
    <property type="entry name" value="Kinesin-like_fam"/>
</dbReference>
<keyword evidence="5 11" id="KW-0067">ATP-binding</keyword>
<dbReference type="PANTHER" id="PTHR47969:SF30">
    <property type="entry name" value="KINESIN FAMILY MEMBER 27"/>
    <property type="match status" value="1"/>
</dbReference>
<protein>
    <recommendedName>
        <fullName evidence="12">Kinesin-like protein</fullName>
    </recommendedName>
</protein>
<dbReference type="CDD" id="cd01372">
    <property type="entry name" value="KISc_KIF4"/>
    <property type="match status" value="1"/>
</dbReference>
<keyword evidence="8 11" id="KW-0505">Motor protein</keyword>
<feature type="binding site" evidence="11">
    <location>
        <begin position="88"/>
        <end position="95"/>
    </location>
    <ligand>
        <name>ATP</name>
        <dbReference type="ChEBI" id="CHEBI:30616"/>
    </ligand>
</feature>
<dbReference type="GO" id="GO:0008017">
    <property type="term" value="F:microtubule binding"/>
    <property type="evidence" value="ECO:0007669"/>
    <property type="project" value="InterPro"/>
</dbReference>
<keyword evidence="9" id="KW-0206">Cytoskeleton</keyword>
<dbReference type="GO" id="GO:0005929">
    <property type="term" value="C:cilium"/>
    <property type="evidence" value="ECO:0007669"/>
    <property type="project" value="UniProtKB-SubCell"/>
</dbReference>
<feature type="non-terminal residue" evidence="16">
    <location>
        <position position="752"/>
    </location>
</feature>
<evidence type="ECO:0000256" key="10">
    <source>
        <dbReference type="ARBA" id="ARBA00023273"/>
    </source>
</evidence>
<dbReference type="InterPro" id="IPR036961">
    <property type="entry name" value="Kinesin_motor_dom_sf"/>
</dbReference>
<dbReference type="AlphaFoldDB" id="A0A852FRD5"/>
<gene>
    <name evidence="16" type="primary">Kif27_1</name>
    <name evidence="16" type="ORF">PEUTAE_R08339</name>
</gene>
<dbReference type="GO" id="GO:0051231">
    <property type="term" value="P:spindle elongation"/>
    <property type="evidence" value="ECO:0007669"/>
    <property type="project" value="TreeGrafter"/>
</dbReference>
<evidence type="ECO:0000313" key="16">
    <source>
        <dbReference type="EMBL" id="NXQ20809.1"/>
    </source>
</evidence>
<evidence type="ECO:0000256" key="13">
    <source>
        <dbReference type="SAM" id="Coils"/>
    </source>
</evidence>
<dbReference type="SUPFAM" id="SSF52540">
    <property type="entry name" value="P-loop containing nucleoside triphosphate hydrolases"/>
    <property type="match status" value="1"/>
</dbReference>
<dbReference type="GO" id="GO:0007018">
    <property type="term" value="P:microtubule-based movement"/>
    <property type="evidence" value="ECO:0007669"/>
    <property type="project" value="InterPro"/>
</dbReference>
<dbReference type="SMART" id="SM00129">
    <property type="entry name" value="KISc"/>
    <property type="match status" value="1"/>
</dbReference>
<evidence type="ECO:0000256" key="6">
    <source>
        <dbReference type="ARBA" id="ARBA00023054"/>
    </source>
</evidence>
<evidence type="ECO:0000256" key="3">
    <source>
        <dbReference type="ARBA" id="ARBA00022490"/>
    </source>
</evidence>
<dbReference type="PANTHER" id="PTHR47969">
    <property type="entry name" value="CHROMOSOME-ASSOCIATED KINESIN KIF4A-RELATED"/>
    <property type="match status" value="1"/>
</dbReference>
<evidence type="ECO:0000256" key="7">
    <source>
        <dbReference type="ARBA" id="ARBA00023069"/>
    </source>
</evidence>
<keyword evidence="10" id="KW-0966">Cell projection</keyword>
<comment type="caution">
    <text evidence="16">The sequence shown here is derived from an EMBL/GenBank/DDBJ whole genome shotgun (WGS) entry which is preliminary data.</text>
</comment>
<evidence type="ECO:0000313" key="17">
    <source>
        <dbReference type="Proteomes" id="UP000629713"/>
    </source>
</evidence>
<reference evidence="16" key="1">
    <citation type="submission" date="2019-09" db="EMBL/GenBank/DDBJ databases">
        <title>Bird 10,000 Genomes (B10K) Project - Family phase.</title>
        <authorList>
            <person name="Zhang G."/>
        </authorList>
    </citation>
    <scope>NUCLEOTIDE SEQUENCE</scope>
    <source>
        <strain evidence="16">B10K-DU-002-52</strain>
        <tissue evidence="16">Muscle</tissue>
    </source>
</reference>
<proteinExistence type="inferred from homology"/>
<evidence type="ECO:0000256" key="11">
    <source>
        <dbReference type="PROSITE-ProRule" id="PRU00283"/>
    </source>
</evidence>
<keyword evidence="4 11" id="KW-0547">Nucleotide-binding</keyword>
<dbReference type="InterPro" id="IPR001752">
    <property type="entry name" value="Kinesin_motor_dom"/>
</dbReference>
<keyword evidence="12" id="KW-0493">Microtubule</keyword>
<evidence type="ECO:0000259" key="15">
    <source>
        <dbReference type="PROSITE" id="PS50067"/>
    </source>
</evidence>
<comment type="similarity">
    <text evidence="11 12">Belongs to the TRAFAC class myosin-kinesin ATPase superfamily. Kinesin family.</text>
</comment>
<dbReference type="InterPro" id="IPR019821">
    <property type="entry name" value="Kinesin_motor_CS"/>
</dbReference>
<keyword evidence="17" id="KW-1185">Reference proteome</keyword>
<feature type="region of interest" description="Disordered" evidence="14">
    <location>
        <begin position="635"/>
        <end position="657"/>
    </location>
</feature>
<dbReference type="GO" id="GO:0007052">
    <property type="term" value="P:mitotic spindle organization"/>
    <property type="evidence" value="ECO:0007669"/>
    <property type="project" value="TreeGrafter"/>
</dbReference>
<evidence type="ECO:0000256" key="9">
    <source>
        <dbReference type="ARBA" id="ARBA00023212"/>
    </source>
</evidence>
<evidence type="ECO:0000256" key="14">
    <source>
        <dbReference type="SAM" id="MobiDB-lite"/>
    </source>
</evidence>
<dbReference type="GO" id="GO:0003777">
    <property type="term" value="F:microtubule motor activity"/>
    <property type="evidence" value="ECO:0007669"/>
    <property type="project" value="InterPro"/>
</dbReference>
<dbReference type="FunFam" id="3.40.850.10:FF:000025">
    <property type="entry name" value="kinesin-like protein KIF27 isoform X1"/>
    <property type="match status" value="1"/>
</dbReference>
<dbReference type="PROSITE" id="PS00411">
    <property type="entry name" value="KINESIN_MOTOR_1"/>
    <property type="match status" value="1"/>
</dbReference>
<dbReference type="Pfam" id="PF00225">
    <property type="entry name" value="Kinesin"/>
    <property type="match status" value="1"/>
</dbReference>
<keyword evidence="6 13" id="KW-0175">Coiled coil</keyword>
<feature type="domain" description="Kinesin motor" evidence="15">
    <location>
        <begin position="9"/>
        <end position="340"/>
    </location>
</feature>
<dbReference type="PRINTS" id="PR00380">
    <property type="entry name" value="KINESINHEAVY"/>
</dbReference>
<dbReference type="InterPro" id="IPR027417">
    <property type="entry name" value="P-loop_NTPase"/>
</dbReference>
<evidence type="ECO:0000256" key="2">
    <source>
        <dbReference type="ARBA" id="ARBA00004245"/>
    </source>
</evidence>
<dbReference type="Gene3D" id="3.40.850.10">
    <property type="entry name" value="Kinesin motor domain"/>
    <property type="match status" value="1"/>
</dbReference>
<evidence type="ECO:0000256" key="4">
    <source>
        <dbReference type="ARBA" id="ARBA00022741"/>
    </source>
</evidence>
<dbReference type="EMBL" id="WBNO01028218">
    <property type="protein sequence ID" value="NXQ20809.1"/>
    <property type="molecule type" value="Genomic_DNA"/>
</dbReference>
<dbReference type="GO" id="GO:0005524">
    <property type="term" value="F:ATP binding"/>
    <property type="evidence" value="ECO:0007669"/>
    <property type="project" value="UniProtKB-UniRule"/>
</dbReference>
<sequence>VESGMEEIPVKVAVRVRPLLSKEVLHNHQVCVRLVPNAKQVIIGKDHVFTFDFVFGKNSTQEEVYAVCIKPLLVSLTEGYNATVFAYGQTGSGKTYTIGGDHIASVAVDERGIIPRAIQELFHHISEHRNINFCVKVSYIEVYKEELRDLLDLETSVKDLHIREDEKGNTVIVGAKEFQVECADEVISLLESGNAARHTGTTQMNEHSSRSHAIFTISIHQKQSAEYQNAAQDSIASKFHFVDLAGSERVAKTGNTGERFKESVQINSGLLALGNVISALGDPKRKSVHIPYRDAKITRILKDSLGGNAKTVMITCISPSSLDFDESLNSLKYANRAKNIRNKPVVNYNPEKDRIDEMELEIRLLREALQSQVSNQHLHDLNEEKARISSLEEQLTRLQVQYFSYRNCVDEALPFLVDLNDDVSLRRSQRDRLQSWITMVQKVRKEALTIQEADTGTETSPVPHHITVLQLKRELKKCQQVLVMDEELFSQKNQELQTLQNQIKTLLQEKEEQQEFLKEAQETQRLQTEKMVEQHIVIDQLKLKLEKFTDVKVLDFPSTYEDGPAVMAFARRPYSVPVTKNLLCPLQLPSGTEIQKGCTSPPVLSLAQIMAEFHIRRQIILSKLEDQDKVLHCHLSDQSDEEEDNTGSEEKTSYKHSINQTWTQNQTSLCFLPDVSDMKCQADKSGLSNKSALQTDTTTGEEIDSLQKIHVFNMQKLKNSELRLAKTEQKIRELALNIKRKEELIKELVRTG</sequence>